<dbReference type="EMBL" id="CAJPWZ010002977">
    <property type="protein sequence ID" value="CAG2249661.1"/>
    <property type="molecule type" value="Genomic_DNA"/>
</dbReference>
<gene>
    <name evidence="6" type="ORF">MEDL_61417</name>
</gene>
<dbReference type="PANTHER" id="PTHR11309:SF126">
    <property type="entry name" value="FRIZZLED-2"/>
    <property type="match status" value="1"/>
</dbReference>
<feature type="disulfide bond" evidence="3">
    <location>
        <begin position="105"/>
        <end position="129"/>
    </location>
</feature>
<organism evidence="6 7">
    <name type="scientific">Mytilus edulis</name>
    <name type="common">Blue mussel</name>
    <dbReference type="NCBI Taxonomy" id="6550"/>
    <lineage>
        <taxon>Eukaryota</taxon>
        <taxon>Metazoa</taxon>
        <taxon>Spiralia</taxon>
        <taxon>Lophotrochozoa</taxon>
        <taxon>Mollusca</taxon>
        <taxon>Bivalvia</taxon>
        <taxon>Autobranchia</taxon>
        <taxon>Pteriomorphia</taxon>
        <taxon>Mytilida</taxon>
        <taxon>Mytiloidea</taxon>
        <taxon>Mytilidae</taxon>
        <taxon>Mytilinae</taxon>
        <taxon>Mytilus</taxon>
    </lineage>
</organism>
<dbReference type="Gene3D" id="3.90.280.10">
    <property type="entry name" value="PEBP-like"/>
    <property type="match status" value="1"/>
</dbReference>
<reference evidence="6" key="1">
    <citation type="submission" date="2021-03" db="EMBL/GenBank/DDBJ databases">
        <authorList>
            <person name="Bekaert M."/>
        </authorList>
    </citation>
    <scope>NUCLEOTIDE SEQUENCE</scope>
</reference>
<dbReference type="InterPro" id="IPR020067">
    <property type="entry name" value="Frizzled_dom"/>
</dbReference>
<dbReference type="SUPFAM" id="SSF49777">
    <property type="entry name" value="PEBP-like"/>
    <property type="match status" value="1"/>
</dbReference>
<evidence type="ECO:0000313" key="7">
    <source>
        <dbReference type="Proteomes" id="UP000683360"/>
    </source>
</evidence>
<dbReference type="SMART" id="SM00063">
    <property type="entry name" value="FRI"/>
    <property type="match status" value="2"/>
</dbReference>
<dbReference type="InterPro" id="IPR036790">
    <property type="entry name" value="Frizzled_dom_sf"/>
</dbReference>
<evidence type="ECO:0000259" key="5">
    <source>
        <dbReference type="PROSITE" id="PS50038"/>
    </source>
</evidence>
<dbReference type="InterPro" id="IPR036610">
    <property type="entry name" value="PEBP-like_sf"/>
</dbReference>
<dbReference type="GO" id="GO:0060070">
    <property type="term" value="P:canonical Wnt signaling pathway"/>
    <property type="evidence" value="ECO:0007669"/>
    <property type="project" value="TreeGrafter"/>
</dbReference>
<proteinExistence type="predicted"/>
<dbReference type="OrthoDB" id="10053709at2759"/>
<feature type="disulfide bond" evidence="3">
    <location>
        <begin position="228"/>
        <end position="252"/>
    </location>
</feature>
<feature type="signal peptide" evidence="4">
    <location>
        <begin position="1"/>
        <end position="23"/>
    </location>
</feature>
<evidence type="ECO:0000256" key="3">
    <source>
        <dbReference type="PROSITE-ProRule" id="PRU00090"/>
    </source>
</evidence>
<dbReference type="AlphaFoldDB" id="A0A8S3V473"/>
<comment type="caution">
    <text evidence="6">The sequence shown here is derived from an EMBL/GenBank/DDBJ whole genome shotgun (WGS) entry which is preliminary data.</text>
</comment>
<keyword evidence="2 3" id="KW-1015">Disulfide bond</keyword>
<dbReference type="GO" id="GO:0017147">
    <property type="term" value="F:Wnt-protein binding"/>
    <property type="evidence" value="ECO:0007669"/>
    <property type="project" value="TreeGrafter"/>
</dbReference>
<keyword evidence="7" id="KW-1185">Reference proteome</keyword>
<sequence length="520" mass="59447">MMLFNRGTYLVVFIACLIVKIGAARNCERINIPMCREGIGYNITQFPNSLGHQKQEDSGMELHTFFPIVKAKCSPHFKQFLCELYVPRCNPADPLLSHLPSRNLCEKARNGCEPLMNKFGFYWPDNMSCEKFSIVLMACLIIKIGAARNCERINIPMCRDGIGYNFTQFPNSFGHQKQDDSGLQVHQFSPLVKVKCSPYLKQFLCELFAPRCDRADPLLPHLPSRNLCEKARNGCEPLMNTYGFNWPDYMSCEKFSNEIETTQTLKKPQTVRPVIKHSTVRPIISKSQETVSLSTVKHIVKTSFPFKLSIRYTTSAITFVSCCRVYSYAKKEFTLPEDEGLLLKTADVRSLNKPTVSWETTSTEEQIGNYFTLVMVTEHTNRSNDGVIEHRYINWMVTNIQGREVSSGVTLKEYEGPLPLQNTNTNVDLLNQNTLVYFLLYNHPDPLDLLSLGTNTYPVHIWMSMDFKVASKSMTVEADEYARFQWVQKPANSESNVCEDIKGYPENCKEKSTPITILRK</sequence>
<keyword evidence="1" id="KW-0217">Developmental protein</keyword>
<evidence type="ECO:0000256" key="2">
    <source>
        <dbReference type="ARBA" id="ARBA00023157"/>
    </source>
</evidence>
<dbReference type="GO" id="GO:0035567">
    <property type="term" value="P:non-canonical Wnt signaling pathway"/>
    <property type="evidence" value="ECO:0007669"/>
    <property type="project" value="TreeGrafter"/>
</dbReference>
<dbReference type="Proteomes" id="UP000683360">
    <property type="component" value="Unassembled WGS sequence"/>
</dbReference>
<accession>A0A8S3V473</accession>
<dbReference type="Pfam" id="PF01392">
    <property type="entry name" value="Fz"/>
    <property type="match status" value="2"/>
</dbReference>
<evidence type="ECO:0000256" key="4">
    <source>
        <dbReference type="SAM" id="SignalP"/>
    </source>
</evidence>
<dbReference type="PANTHER" id="PTHR11309">
    <property type="entry name" value="FRIZZLED"/>
    <property type="match status" value="1"/>
</dbReference>
<dbReference type="Gene3D" id="1.10.2000.10">
    <property type="entry name" value="Frizzled cysteine-rich domain"/>
    <property type="match status" value="2"/>
</dbReference>
<evidence type="ECO:0000313" key="6">
    <source>
        <dbReference type="EMBL" id="CAG2249661.1"/>
    </source>
</evidence>
<feature type="domain" description="FZ" evidence="5">
    <location>
        <begin position="145"/>
        <end position="255"/>
    </location>
</feature>
<feature type="chain" id="PRO_5035728969" evidence="4">
    <location>
        <begin position="24"/>
        <end position="520"/>
    </location>
</feature>
<keyword evidence="4" id="KW-0732">Signal</keyword>
<dbReference type="GO" id="GO:0005886">
    <property type="term" value="C:plasma membrane"/>
    <property type="evidence" value="ECO:0007669"/>
    <property type="project" value="TreeGrafter"/>
</dbReference>
<evidence type="ECO:0000256" key="1">
    <source>
        <dbReference type="ARBA" id="ARBA00022473"/>
    </source>
</evidence>
<dbReference type="InterPro" id="IPR015526">
    <property type="entry name" value="Frizzled/SFRP"/>
</dbReference>
<protein>
    <submittedName>
        <fullName evidence="6">Frizzled-7,Frizzled-1,Frizzled-2</fullName>
    </submittedName>
</protein>
<comment type="caution">
    <text evidence="3">Lacks conserved residue(s) required for the propagation of feature annotation.</text>
</comment>
<dbReference type="SUPFAM" id="SSF63501">
    <property type="entry name" value="Frizzled cysteine-rich domain"/>
    <property type="match status" value="2"/>
</dbReference>
<name>A0A8S3V473_MYTED</name>
<feature type="domain" description="FZ" evidence="5">
    <location>
        <begin position="22"/>
        <end position="153"/>
    </location>
</feature>
<dbReference type="PROSITE" id="PS50038">
    <property type="entry name" value="FZ"/>
    <property type="match status" value="2"/>
</dbReference>
<dbReference type="GO" id="GO:0042813">
    <property type="term" value="F:Wnt receptor activity"/>
    <property type="evidence" value="ECO:0007669"/>
    <property type="project" value="TreeGrafter"/>
</dbReference>